<name>A0AAV7R9X8_PLEWA</name>
<proteinExistence type="predicted"/>
<reference evidence="1" key="1">
    <citation type="journal article" date="2022" name="bioRxiv">
        <title>Sequencing and chromosome-scale assembly of the giantPleurodeles waltlgenome.</title>
        <authorList>
            <person name="Brown T."/>
            <person name="Elewa A."/>
            <person name="Iarovenko S."/>
            <person name="Subramanian E."/>
            <person name="Araus A.J."/>
            <person name="Petzold A."/>
            <person name="Susuki M."/>
            <person name="Suzuki K.-i.T."/>
            <person name="Hayashi T."/>
            <person name="Toyoda A."/>
            <person name="Oliveira C."/>
            <person name="Osipova E."/>
            <person name="Leigh N.D."/>
            <person name="Simon A."/>
            <person name="Yun M.H."/>
        </authorList>
    </citation>
    <scope>NUCLEOTIDE SEQUENCE</scope>
    <source>
        <strain evidence="1">20211129_DDA</strain>
        <tissue evidence="1">Liver</tissue>
    </source>
</reference>
<protein>
    <submittedName>
        <fullName evidence="1">Uncharacterized protein</fullName>
    </submittedName>
</protein>
<evidence type="ECO:0000313" key="2">
    <source>
        <dbReference type="Proteomes" id="UP001066276"/>
    </source>
</evidence>
<dbReference type="Proteomes" id="UP001066276">
    <property type="component" value="Chromosome 5"/>
</dbReference>
<evidence type="ECO:0000313" key="1">
    <source>
        <dbReference type="EMBL" id="KAJ1148612.1"/>
    </source>
</evidence>
<comment type="caution">
    <text evidence="1">The sequence shown here is derived from an EMBL/GenBank/DDBJ whole genome shotgun (WGS) entry which is preliminary data.</text>
</comment>
<dbReference type="Gene3D" id="4.10.60.10">
    <property type="entry name" value="Zinc finger, CCHC-type"/>
    <property type="match status" value="1"/>
</dbReference>
<dbReference type="AlphaFoldDB" id="A0AAV7R9X8"/>
<keyword evidence="2" id="KW-1185">Reference proteome</keyword>
<dbReference type="EMBL" id="JANPWB010000009">
    <property type="protein sequence ID" value="KAJ1148612.1"/>
    <property type="molecule type" value="Genomic_DNA"/>
</dbReference>
<feature type="non-terminal residue" evidence="1">
    <location>
        <position position="68"/>
    </location>
</feature>
<sequence length="68" mass="7831">KTGIEQKNYKSDDKRKCYRCGSYDLLANDKWCPARKQNCSKCGIVAHFQKVCQRKSVNCGKVLELEDT</sequence>
<feature type="non-terminal residue" evidence="1">
    <location>
        <position position="1"/>
    </location>
</feature>
<gene>
    <name evidence="1" type="ORF">NDU88_001440</name>
</gene>
<accession>A0AAV7R9X8</accession>
<organism evidence="1 2">
    <name type="scientific">Pleurodeles waltl</name>
    <name type="common">Iberian ribbed newt</name>
    <dbReference type="NCBI Taxonomy" id="8319"/>
    <lineage>
        <taxon>Eukaryota</taxon>
        <taxon>Metazoa</taxon>
        <taxon>Chordata</taxon>
        <taxon>Craniata</taxon>
        <taxon>Vertebrata</taxon>
        <taxon>Euteleostomi</taxon>
        <taxon>Amphibia</taxon>
        <taxon>Batrachia</taxon>
        <taxon>Caudata</taxon>
        <taxon>Salamandroidea</taxon>
        <taxon>Salamandridae</taxon>
        <taxon>Pleurodelinae</taxon>
        <taxon>Pleurodeles</taxon>
    </lineage>
</organism>